<comment type="caution">
    <text evidence="10">The sequence shown here is derived from an EMBL/GenBank/DDBJ whole genome shotgun (WGS) entry which is preliminary data.</text>
</comment>
<dbReference type="EMBL" id="QLST01000001">
    <property type="protein sequence ID" value="RBA29961.1"/>
    <property type="molecule type" value="Genomic_DNA"/>
</dbReference>
<comment type="catalytic activity">
    <reaction evidence="1">
        <text>ATP + protein L-histidine = ADP + protein N-phospho-L-histidine.</text>
        <dbReference type="EC" id="2.7.13.3"/>
    </reaction>
</comment>
<feature type="domain" description="Signal transduction histidine kinase subgroup 2 dimerisation and phosphoacceptor" evidence="9">
    <location>
        <begin position="373"/>
        <end position="446"/>
    </location>
</feature>
<keyword evidence="8" id="KW-1133">Transmembrane helix</keyword>
<evidence type="ECO:0000313" key="11">
    <source>
        <dbReference type="Proteomes" id="UP000253319"/>
    </source>
</evidence>
<proteinExistence type="predicted"/>
<keyword evidence="8" id="KW-0472">Membrane</keyword>
<keyword evidence="6" id="KW-0418">Kinase</keyword>
<evidence type="ECO:0000256" key="3">
    <source>
        <dbReference type="ARBA" id="ARBA00022553"/>
    </source>
</evidence>
<keyword evidence="5" id="KW-0547">Nucleotide-binding</keyword>
<dbReference type="Proteomes" id="UP000253319">
    <property type="component" value="Unassembled WGS sequence"/>
</dbReference>
<dbReference type="Gene3D" id="3.30.565.10">
    <property type="entry name" value="Histidine kinase-like ATPase, C-terminal domain"/>
    <property type="match status" value="1"/>
</dbReference>
<keyword evidence="3" id="KW-0597">Phosphoprotein</keyword>
<evidence type="ECO:0000256" key="8">
    <source>
        <dbReference type="SAM" id="Phobius"/>
    </source>
</evidence>
<keyword evidence="4" id="KW-0808">Transferase</keyword>
<dbReference type="InterPro" id="IPR011495">
    <property type="entry name" value="Sig_transdc_His_kin_sub2_dim/P"/>
</dbReference>
<dbReference type="Gene3D" id="1.25.40.10">
    <property type="entry name" value="Tetratricopeptide repeat domain"/>
    <property type="match status" value="1"/>
</dbReference>
<keyword evidence="11" id="KW-1185">Reference proteome</keyword>
<evidence type="ECO:0000256" key="7">
    <source>
        <dbReference type="ARBA" id="ARBA00022840"/>
    </source>
</evidence>
<keyword evidence="8" id="KW-0812">Transmembrane</keyword>
<evidence type="ECO:0000256" key="5">
    <source>
        <dbReference type="ARBA" id="ARBA00022741"/>
    </source>
</evidence>
<evidence type="ECO:0000256" key="2">
    <source>
        <dbReference type="ARBA" id="ARBA00012438"/>
    </source>
</evidence>
<dbReference type="PANTHER" id="PTHR41523">
    <property type="entry name" value="TWO-COMPONENT SYSTEM SENSOR PROTEIN"/>
    <property type="match status" value="1"/>
</dbReference>
<keyword evidence="7" id="KW-0067">ATP-binding</keyword>
<dbReference type="RefSeq" id="WP_113987843.1">
    <property type="nucleotide sequence ID" value="NZ_QLST01000001.1"/>
</dbReference>
<dbReference type="EC" id="2.7.13.3" evidence="2"/>
<dbReference type="SUPFAM" id="SSF48452">
    <property type="entry name" value="TPR-like"/>
    <property type="match status" value="1"/>
</dbReference>
<dbReference type="GO" id="GO:0005524">
    <property type="term" value="F:ATP binding"/>
    <property type="evidence" value="ECO:0007669"/>
    <property type="project" value="UniProtKB-KW"/>
</dbReference>
<dbReference type="InterPro" id="IPR011990">
    <property type="entry name" value="TPR-like_helical_dom_sf"/>
</dbReference>
<dbReference type="OrthoDB" id="1223659at2"/>
<feature type="transmembrane region" description="Helical" evidence="8">
    <location>
        <begin position="329"/>
        <end position="349"/>
    </location>
</feature>
<dbReference type="Pfam" id="PF07568">
    <property type="entry name" value="HisKA_2"/>
    <property type="match status" value="1"/>
</dbReference>
<evidence type="ECO:0000256" key="1">
    <source>
        <dbReference type="ARBA" id="ARBA00000085"/>
    </source>
</evidence>
<sequence length="555" mass="65497">MSSKYSFLIVALLVSFRFIGQNDLTNKIENLISVSQYDSAYVVTQKAIKNSKTNSEERADYYIKYARILKSLYKTDSCFYYLDRAESFYKEKQDKSKQFYILTIKAEVSRALVKRNMANNYIYEAEKLLSENKELAYKYYYYNRRIALLAEYYNNVPDSVAKIKEIGRLILDNQNEIEDKSLIAYTLNEIGYLDFHRNPSNAKKYFLKAHEIAEQNNSVLAYIDVSINLGRYYHHKESNFKKAIYYHKLGLERAKEINNLFQIQQCYNEIKICYILQEDYQNAFFYRDSLANVDLMIEGYANSKKYQLLENKFIIEGKEKELKEYKKNIYLLIIVLISLFTGIFIMYFYNKKIKFKNKELTKLYDENKFLVSETNHRVNNNLQVISLLINELISKFKKKKHQKELESLLIKVDTIATLHRYLYQTKNNDLINLNEYLTELSLNFTDSFNKKNIFSEFKLANIILPAEKAMFLGLLTTELIINSLKHAFKDGQTKEISLKIELQEDTILYLFSDNGENSKGKEIEPKLVSQICLQLESKCEITTLNGFNFKLILKK</sequence>
<name>A0A365P5S9_9FLAO</name>
<evidence type="ECO:0000259" key="9">
    <source>
        <dbReference type="Pfam" id="PF07568"/>
    </source>
</evidence>
<protein>
    <recommendedName>
        <fullName evidence="2">histidine kinase</fullName>
        <ecNumber evidence="2">2.7.13.3</ecNumber>
    </recommendedName>
</protein>
<organism evidence="10 11">
    <name type="scientific">Flavobacterium tibetense</name>
    <dbReference type="NCBI Taxonomy" id="2233533"/>
    <lineage>
        <taxon>Bacteria</taxon>
        <taxon>Pseudomonadati</taxon>
        <taxon>Bacteroidota</taxon>
        <taxon>Flavobacteriia</taxon>
        <taxon>Flavobacteriales</taxon>
        <taxon>Flavobacteriaceae</taxon>
        <taxon>Flavobacterium</taxon>
    </lineage>
</organism>
<dbReference type="PANTHER" id="PTHR41523:SF8">
    <property type="entry name" value="ETHYLENE RESPONSE SENSOR PROTEIN"/>
    <property type="match status" value="1"/>
</dbReference>
<evidence type="ECO:0000256" key="6">
    <source>
        <dbReference type="ARBA" id="ARBA00022777"/>
    </source>
</evidence>
<gene>
    <name evidence="10" type="ORF">DPN68_01685</name>
</gene>
<evidence type="ECO:0000256" key="4">
    <source>
        <dbReference type="ARBA" id="ARBA00022679"/>
    </source>
</evidence>
<dbReference type="SUPFAM" id="SSF55874">
    <property type="entry name" value="ATPase domain of HSP90 chaperone/DNA topoisomerase II/histidine kinase"/>
    <property type="match status" value="1"/>
</dbReference>
<dbReference type="InterPro" id="IPR036890">
    <property type="entry name" value="HATPase_C_sf"/>
</dbReference>
<dbReference type="GO" id="GO:0004673">
    <property type="term" value="F:protein histidine kinase activity"/>
    <property type="evidence" value="ECO:0007669"/>
    <property type="project" value="UniProtKB-EC"/>
</dbReference>
<accession>A0A365P5S9</accession>
<evidence type="ECO:0000313" key="10">
    <source>
        <dbReference type="EMBL" id="RBA29961.1"/>
    </source>
</evidence>
<dbReference type="AlphaFoldDB" id="A0A365P5S9"/>
<reference evidence="10 11" key="1">
    <citation type="submission" date="2018-06" db="EMBL/GenBank/DDBJ databases">
        <title>Flavobacterium tibetense sp. nov., isolated from a wetland YonghuCo on Tibetan Plateau.</title>
        <authorList>
            <person name="Xing P."/>
            <person name="Phurbu D."/>
            <person name="Lu H."/>
        </authorList>
    </citation>
    <scope>NUCLEOTIDE SEQUENCE [LARGE SCALE GENOMIC DNA]</scope>
    <source>
        <strain evidence="10 11">YH5</strain>
    </source>
</reference>